<dbReference type="RefSeq" id="WP_199023904.1">
    <property type="nucleotide sequence ID" value="NZ_JAELVR010000003.1"/>
</dbReference>
<evidence type="ECO:0000256" key="1">
    <source>
        <dbReference type="SAM" id="MobiDB-lite"/>
    </source>
</evidence>
<feature type="region of interest" description="Disordered" evidence="1">
    <location>
        <begin position="89"/>
        <end position="113"/>
    </location>
</feature>
<gene>
    <name evidence="2" type="ORF">JF290_06235</name>
</gene>
<keyword evidence="3" id="KW-1185">Reference proteome</keyword>
<proteinExistence type="predicted"/>
<sequence>MHETIDRASDMVKAWMSLAQLATDAQFVVAMRLMGLTGVWHVPDSEKSAMVEEKLPAFTESMVSGTLTALSGRGPDRVMQAILAPISEKASSNRSRLAGHGPRYFGQPRPETD</sequence>
<comment type="caution">
    <text evidence="2">The sequence shown here is derived from an EMBL/GenBank/DDBJ whole genome shotgun (WGS) entry which is preliminary data.</text>
</comment>
<accession>A0A8J7JG42</accession>
<protein>
    <submittedName>
        <fullName evidence="2">Antifreeze protein</fullName>
    </submittedName>
</protein>
<evidence type="ECO:0000313" key="3">
    <source>
        <dbReference type="Proteomes" id="UP000619079"/>
    </source>
</evidence>
<name>A0A8J7JG42_9RHOB</name>
<dbReference type="AlphaFoldDB" id="A0A8J7JG42"/>
<evidence type="ECO:0000313" key="2">
    <source>
        <dbReference type="EMBL" id="MBJ6371119.1"/>
    </source>
</evidence>
<organism evidence="2 3">
    <name type="scientific">Sedimentitalea arenosa</name>
    <dbReference type="NCBI Taxonomy" id="2798803"/>
    <lineage>
        <taxon>Bacteria</taxon>
        <taxon>Pseudomonadati</taxon>
        <taxon>Pseudomonadota</taxon>
        <taxon>Alphaproteobacteria</taxon>
        <taxon>Rhodobacterales</taxon>
        <taxon>Paracoccaceae</taxon>
        <taxon>Sedimentitalea</taxon>
    </lineage>
</organism>
<dbReference type="EMBL" id="JAELVR010000003">
    <property type="protein sequence ID" value="MBJ6371119.1"/>
    <property type="molecule type" value="Genomic_DNA"/>
</dbReference>
<reference evidence="2" key="1">
    <citation type="submission" date="2020-12" db="EMBL/GenBank/DDBJ databases">
        <title>Sedimentitalea sp. nov., isolated from sand in Incheon.</title>
        <authorList>
            <person name="Kim W."/>
        </authorList>
    </citation>
    <scope>NUCLEOTIDE SEQUENCE</scope>
    <source>
        <strain evidence="2">CAU 1593</strain>
    </source>
</reference>
<dbReference type="Proteomes" id="UP000619079">
    <property type="component" value="Unassembled WGS sequence"/>
</dbReference>